<evidence type="ECO:0000313" key="1">
    <source>
        <dbReference type="EMBL" id="MPC66928.1"/>
    </source>
</evidence>
<organism evidence="1 2">
    <name type="scientific">Portunus trituberculatus</name>
    <name type="common">Swimming crab</name>
    <name type="synonym">Neptunus trituberculatus</name>
    <dbReference type="NCBI Taxonomy" id="210409"/>
    <lineage>
        <taxon>Eukaryota</taxon>
        <taxon>Metazoa</taxon>
        <taxon>Ecdysozoa</taxon>
        <taxon>Arthropoda</taxon>
        <taxon>Crustacea</taxon>
        <taxon>Multicrustacea</taxon>
        <taxon>Malacostraca</taxon>
        <taxon>Eumalacostraca</taxon>
        <taxon>Eucarida</taxon>
        <taxon>Decapoda</taxon>
        <taxon>Pleocyemata</taxon>
        <taxon>Brachyura</taxon>
        <taxon>Eubrachyura</taxon>
        <taxon>Portunoidea</taxon>
        <taxon>Portunidae</taxon>
        <taxon>Portuninae</taxon>
        <taxon>Portunus</taxon>
    </lineage>
</organism>
<keyword evidence="2" id="KW-1185">Reference proteome</keyword>
<sequence>MKVIGLGTRTRGTCKVREYEGK</sequence>
<accession>A0A5B7HDE5</accession>
<dbReference type="EMBL" id="VSRR010025529">
    <property type="protein sequence ID" value="MPC66928.1"/>
    <property type="molecule type" value="Genomic_DNA"/>
</dbReference>
<name>A0A5B7HDE5_PORTR</name>
<reference evidence="1 2" key="1">
    <citation type="submission" date="2019-05" db="EMBL/GenBank/DDBJ databases">
        <title>Another draft genome of Portunus trituberculatus and its Hox gene families provides insights of decapod evolution.</title>
        <authorList>
            <person name="Jeong J.-H."/>
            <person name="Song I."/>
            <person name="Kim S."/>
            <person name="Choi T."/>
            <person name="Kim D."/>
            <person name="Ryu S."/>
            <person name="Kim W."/>
        </authorList>
    </citation>
    <scope>NUCLEOTIDE SEQUENCE [LARGE SCALE GENOMIC DNA]</scope>
    <source>
        <tissue evidence="1">Muscle</tissue>
    </source>
</reference>
<dbReference type="AlphaFoldDB" id="A0A5B7HDE5"/>
<protein>
    <submittedName>
        <fullName evidence="1">Uncharacterized protein</fullName>
    </submittedName>
</protein>
<gene>
    <name evidence="1" type="ORF">E2C01_061086</name>
</gene>
<comment type="caution">
    <text evidence="1">The sequence shown here is derived from an EMBL/GenBank/DDBJ whole genome shotgun (WGS) entry which is preliminary data.</text>
</comment>
<dbReference type="Proteomes" id="UP000324222">
    <property type="component" value="Unassembled WGS sequence"/>
</dbReference>
<proteinExistence type="predicted"/>
<evidence type="ECO:0000313" key="2">
    <source>
        <dbReference type="Proteomes" id="UP000324222"/>
    </source>
</evidence>